<protein>
    <submittedName>
        <fullName evidence="1">Uncharacterized protein</fullName>
    </submittedName>
</protein>
<dbReference type="InterPro" id="IPR032675">
    <property type="entry name" value="LRR_dom_sf"/>
</dbReference>
<dbReference type="PANTHER" id="PTHR48009">
    <property type="entry name" value="LEUCINE-RICH REPEAT (LRR) FAMILY PROTEIN"/>
    <property type="match status" value="1"/>
</dbReference>
<dbReference type="Proteomes" id="UP001141806">
    <property type="component" value="Unassembled WGS sequence"/>
</dbReference>
<organism evidence="1 2">
    <name type="scientific">Protea cynaroides</name>
    <dbReference type="NCBI Taxonomy" id="273540"/>
    <lineage>
        <taxon>Eukaryota</taxon>
        <taxon>Viridiplantae</taxon>
        <taxon>Streptophyta</taxon>
        <taxon>Embryophyta</taxon>
        <taxon>Tracheophyta</taxon>
        <taxon>Spermatophyta</taxon>
        <taxon>Magnoliopsida</taxon>
        <taxon>Proteales</taxon>
        <taxon>Proteaceae</taxon>
        <taxon>Protea</taxon>
    </lineage>
</organism>
<proteinExistence type="predicted"/>
<evidence type="ECO:0000313" key="2">
    <source>
        <dbReference type="Proteomes" id="UP001141806"/>
    </source>
</evidence>
<dbReference type="EMBL" id="JAMYWD010000003">
    <property type="protein sequence ID" value="KAJ4975334.1"/>
    <property type="molecule type" value="Genomic_DNA"/>
</dbReference>
<dbReference type="SUPFAM" id="SSF52058">
    <property type="entry name" value="L domain-like"/>
    <property type="match status" value="1"/>
</dbReference>
<dbReference type="AlphaFoldDB" id="A0A9Q0KRK1"/>
<accession>A0A9Q0KRK1</accession>
<name>A0A9Q0KRK1_9MAGN</name>
<keyword evidence="2" id="KW-1185">Reference proteome</keyword>
<dbReference type="Pfam" id="PF00560">
    <property type="entry name" value="LRR_1"/>
    <property type="match status" value="3"/>
</dbReference>
<dbReference type="Gene3D" id="3.80.10.10">
    <property type="entry name" value="Ribonuclease Inhibitor"/>
    <property type="match status" value="1"/>
</dbReference>
<sequence>MGSLPQTLSQLKNILVPHSKQEFHFSHRNKPFTFQFNSLSQPPHWFNPFLHFANLICLDLKHNNLAGAISPSSLPMLLHYLSLSNNRLSGPVDKLLGRLNQLNYLDLSLNRFTGNIPDIFFTFFLSQTYNYRGTSSLGWLVRWVMLQITTFMGQVSGNFVDQLLSLEIQILYLQYNYLTGIEINLTSDIPLRSPNRLLCVRA</sequence>
<dbReference type="InterPro" id="IPR053213">
    <property type="entry name" value="RLP29"/>
</dbReference>
<evidence type="ECO:0000313" key="1">
    <source>
        <dbReference type="EMBL" id="KAJ4975334.1"/>
    </source>
</evidence>
<comment type="caution">
    <text evidence="1">The sequence shown here is derived from an EMBL/GenBank/DDBJ whole genome shotgun (WGS) entry which is preliminary data.</text>
</comment>
<reference evidence="1" key="1">
    <citation type="journal article" date="2023" name="Plant J.">
        <title>The genome of the king protea, Protea cynaroides.</title>
        <authorList>
            <person name="Chang J."/>
            <person name="Duong T.A."/>
            <person name="Schoeman C."/>
            <person name="Ma X."/>
            <person name="Roodt D."/>
            <person name="Barker N."/>
            <person name="Li Z."/>
            <person name="Van de Peer Y."/>
            <person name="Mizrachi E."/>
        </authorList>
    </citation>
    <scope>NUCLEOTIDE SEQUENCE</scope>
    <source>
        <tissue evidence="1">Young leaves</tissue>
    </source>
</reference>
<dbReference type="InterPro" id="IPR001611">
    <property type="entry name" value="Leu-rich_rpt"/>
</dbReference>
<dbReference type="OrthoDB" id="676979at2759"/>
<gene>
    <name evidence="1" type="ORF">NE237_000440</name>
</gene>
<dbReference type="PANTHER" id="PTHR48009:SF4">
    <property type="entry name" value="LEUCINE-RICH REPEAT (LRR) FAMILY PROTEIN"/>
    <property type="match status" value="1"/>
</dbReference>